<proteinExistence type="predicted"/>
<gene>
    <name evidence="1" type="ORF">A3Q56_03941</name>
</gene>
<protein>
    <submittedName>
        <fullName evidence="1">Uncharacterized protein</fullName>
    </submittedName>
</protein>
<dbReference type="Proteomes" id="UP000078046">
    <property type="component" value="Unassembled WGS sequence"/>
</dbReference>
<organism evidence="1 2">
    <name type="scientific">Intoshia linei</name>
    <dbReference type="NCBI Taxonomy" id="1819745"/>
    <lineage>
        <taxon>Eukaryota</taxon>
        <taxon>Metazoa</taxon>
        <taxon>Spiralia</taxon>
        <taxon>Lophotrochozoa</taxon>
        <taxon>Mesozoa</taxon>
        <taxon>Orthonectida</taxon>
        <taxon>Rhopaluridae</taxon>
        <taxon>Intoshia</taxon>
    </lineage>
</organism>
<comment type="caution">
    <text evidence="1">The sequence shown here is derived from an EMBL/GenBank/DDBJ whole genome shotgun (WGS) entry which is preliminary data.</text>
</comment>
<dbReference type="AlphaFoldDB" id="A0A177B3X0"/>
<evidence type="ECO:0000313" key="1">
    <source>
        <dbReference type="EMBL" id="OAF68313.1"/>
    </source>
</evidence>
<accession>A0A177B3X0</accession>
<dbReference type="EMBL" id="LWCA01000469">
    <property type="protein sequence ID" value="OAF68313.1"/>
    <property type="molecule type" value="Genomic_DNA"/>
</dbReference>
<reference evidence="1 2" key="1">
    <citation type="submission" date="2016-04" db="EMBL/GenBank/DDBJ databases">
        <title>The genome of Intoshia linei affirms orthonectids as highly simplified spiralians.</title>
        <authorList>
            <person name="Mikhailov K.V."/>
            <person name="Slusarev G.S."/>
            <person name="Nikitin M.A."/>
            <person name="Logacheva M.D."/>
            <person name="Penin A."/>
            <person name="Aleoshin V."/>
            <person name="Panchin Y.V."/>
        </authorList>
    </citation>
    <scope>NUCLEOTIDE SEQUENCE [LARGE SCALE GENOMIC DNA]</scope>
    <source>
        <strain evidence="1">Intl2013</strain>
        <tissue evidence="1">Whole animal</tissue>
    </source>
</reference>
<sequence>MFIETNECNLKYSITSLIVDHLRIYKIPSILIPKNVILIEEEELIDITNDRRLSSMYNNVQLSSFWINASKIYSTICEISFSAMLLIKSYKRGSLNMLDDELRVDDGWRAESVDVFMGLLSKKEFLKESFQSDNLENEIFWKNYLPFDLY</sequence>
<keyword evidence="2" id="KW-1185">Reference proteome</keyword>
<name>A0A177B3X0_9BILA</name>
<dbReference type="OrthoDB" id="6140090at2759"/>
<evidence type="ECO:0000313" key="2">
    <source>
        <dbReference type="Proteomes" id="UP000078046"/>
    </source>
</evidence>